<name>A0ABW5R043_9BACL</name>
<organism evidence="3 4">
    <name type="scientific">Paenibacillus thailandensis</name>
    <dbReference type="NCBI Taxonomy" id="393250"/>
    <lineage>
        <taxon>Bacteria</taxon>
        <taxon>Bacillati</taxon>
        <taxon>Bacillota</taxon>
        <taxon>Bacilli</taxon>
        <taxon>Bacillales</taxon>
        <taxon>Paenibacillaceae</taxon>
        <taxon>Paenibacillus</taxon>
    </lineage>
</organism>
<reference evidence="4" key="1">
    <citation type="journal article" date="2019" name="Int. J. Syst. Evol. Microbiol.">
        <title>The Global Catalogue of Microorganisms (GCM) 10K type strain sequencing project: providing services to taxonomists for standard genome sequencing and annotation.</title>
        <authorList>
            <consortium name="The Broad Institute Genomics Platform"/>
            <consortium name="The Broad Institute Genome Sequencing Center for Infectious Disease"/>
            <person name="Wu L."/>
            <person name="Ma J."/>
        </authorList>
    </citation>
    <scope>NUCLEOTIDE SEQUENCE [LARGE SCALE GENOMIC DNA]</scope>
    <source>
        <strain evidence="4">TISTR 1827</strain>
    </source>
</reference>
<proteinExistence type="predicted"/>
<keyword evidence="4" id="KW-1185">Reference proteome</keyword>
<dbReference type="RefSeq" id="WP_379275524.1">
    <property type="nucleotide sequence ID" value="NZ_JBHUGT010000029.1"/>
</dbReference>
<keyword evidence="1" id="KW-0472">Membrane</keyword>
<evidence type="ECO:0000256" key="2">
    <source>
        <dbReference type="SAM" id="SignalP"/>
    </source>
</evidence>
<keyword evidence="2" id="KW-0732">Signal</keyword>
<protein>
    <submittedName>
        <fullName evidence="3">Sporulation protein YpjB</fullName>
    </submittedName>
</protein>
<dbReference type="Pfam" id="PF09577">
    <property type="entry name" value="Spore_YpjB"/>
    <property type="match status" value="1"/>
</dbReference>
<feature type="chain" id="PRO_5047109392" evidence="2">
    <location>
        <begin position="25"/>
        <end position="284"/>
    </location>
</feature>
<evidence type="ECO:0000313" key="4">
    <source>
        <dbReference type="Proteomes" id="UP001597493"/>
    </source>
</evidence>
<dbReference type="InterPro" id="IPR014231">
    <property type="entry name" value="Spore_YpjB"/>
</dbReference>
<feature type="transmembrane region" description="Helical" evidence="1">
    <location>
        <begin position="251"/>
        <end position="270"/>
    </location>
</feature>
<accession>A0ABW5R043</accession>
<evidence type="ECO:0000256" key="1">
    <source>
        <dbReference type="SAM" id="Phobius"/>
    </source>
</evidence>
<feature type="signal peptide" evidence="2">
    <location>
        <begin position="1"/>
        <end position="24"/>
    </location>
</feature>
<keyword evidence="1" id="KW-0812">Transmembrane</keyword>
<sequence>MRRVIIPALLSLAMLLGSVASVWADSASTSQANLVAPETAIRFDRTAELLYRAARESNRQAGYLYVQQLRGMMDKQMKRLPLSEAGWAIVERSAAEIEYKLSNGKPGSDWLSDAARIRLAADAIVRPEVPLWHSYETVMRDDLERVVKAWNRMDGRGAESARAAIDLLAVHYDRIEAAVKLQADPAKADGLKERIAYTTGLLEADKRQEAQPDWTNQALADLETSLSVLFEGTAAAEPLPAVAPIHAGHPVSWILMLGSVIMGVLAYVGYRKYKQQPYGIKPFR</sequence>
<keyword evidence="1" id="KW-1133">Transmembrane helix</keyword>
<dbReference type="Proteomes" id="UP001597493">
    <property type="component" value="Unassembled WGS sequence"/>
</dbReference>
<gene>
    <name evidence="3" type="ORF">ACFSW5_16930</name>
</gene>
<dbReference type="EMBL" id="JBHUMY010000020">
    <property type="protein sequence ID" value="MFD2661942.1"/>
    <property type="molecule type" value="Genomic_DNA"/>
</dbReference>
<evidence type="ECO:0000313" key="3">
    <source>
        <dbReference type="EMBL" id="MFD2661942.1"/>
    </source>
</evidence>
<comment type="caution">
    <text evidence="3">The sequence shown here is derived from an EMBL/GenBank/DDBJ whole genome shotgun (WGS) entry which is preliminary data.</text>
</comment>